<dbReference type="InterPro" id="IPR036162">
    <property type="entry name" value="Resolvase-like_N_sf"/>
</dbReference>
<evidence type="ECO:0000313" key="4">
    <source>
        <dbReference type="EMBL" id="MDJ1500657.1"/>
    </source>
</evidence>
<feature type="domain" description="Resolvase/invertase-type recombinase catalytic" evidence="3">
    <location>
        <begin position="5"/>
        <end position="140"/>
    </location>
</feature>
<keyword evidence="5" id="KW-1185">Reference proteome</keyword>
<evidence type="ECO:0000256" key="2">
    <source>
        <dbReference type="ARBA" id="ARBA00023172"/>
    </source>
</evidence>
<keyword evidence="2" id="KW-0233">DNA recombination</keyword>
<dbReference type="Gene3D" id="3.40.50.1390">
    <property type="entry name" value="Resolvase, N-terminal catalytic domain"/>
    <property type="match status" value="1"/>
</dbReference>
<dbReference type="EMBL" id="JASJOU010000002">
    <property type="protein sequence ID" value="MDJ1500657.1"/>
    <property type="molecule type" value="Genomic_DNA"/>
</dbReference>
<reference evidence="4" key="1">
    <citation type="submission" date="2023-05" db="EMBL/GenBank/DDBJ databases">
        <authorList>
            <person name="Zhang X."/>
        </authorList>
    </citation>
    <scope>NUCLEOTIDE SEQUENCE</scope>
    <source>
        <strain evidence="4">BD1B2-1</strain>
    </source>
</reference>
<evidence type="ECO:0000256" key="1">
    <source>
        <dbReference type="ARBA" id="ARBA00023125"/>
    </source>
</evidence>
<dbReference type="InterPro" id="IPR011109">
    <property type="entry name" value="DNA_bind_recombinase_dom"/>
</dbReference>
<name>A0AAE3UEU4_9BACT</name>
<evidence type="ECO:0000313" key="5">
    <source>
        <dbReference type="Proteomes" id="UP001232063"/>
    </source>
</evidence>
<proteinExistence type="predicted"/>
<dbReference type="SUPFAM" id="SSF53041">
    <property type="entry name" value="Resolvase-like"/>
    <property type="match status" value="1"/>
</dbReference>
<accession>A0AAE3UEU4</accession>
<dbReference type="InterPro" id="IPR050639">
    <property type="entry name" value="SSR_resolvase"/>
</dbReference>
<comment type="caution">
    <text evidence="4">The sequence shown here is derived from an EMBL/GenBank/DDBJ whole genome shotgun (WGS) entry which is preliminary data.</text>
</comment>
<evidence type="ECO:0000259" key="3">
    <source>
        <dbReference type="SMART" id="SM00857"/>
    </source>
</evidence>
<dbReference type="RefSeq" id="WP_314510181.1">
    <property type="nucleotide sequence ID" value="NZ_JASJOU010000002.1"/>
</dbReference>
<dbReference type="Pfam" id="PF00239">
    <property type="entry name" value="Resolvase"/>
    <property type="match status" value="1"/>
</dbReference>
<dbReference type="PANTHER" id="PTHR30461">
    <property type="entry name" value="DNA-INVERTASE FROM LAMBDOID PROPHAGE"/>
    <property type="match status" value="1"/>
</dbReference>
<dbReference type="GO" id="GO:0000150">
    <property type="term" value="F:DNA strand exchange activity"/>
    <property type="evidence" value="ECO:0007669"/>
    <property type="project" value="InterPro"/>
</dbReference>
<gene>
    <name evidence="4" type="ORF">QNI22_08370</name>
</gene>
<dbReference type="CDD" id="cd00338">
    <property type="entry name" value="Ser_Recombinase"/>
    <property type="match status" value="1"/>
</dbReference>
<dbReference type="InterPro" id="IPR006119">
    <property type="entry name" value="Resolv_N"/>
</dbReference>
<organism evidence="4 5">
    <name type="scientific">Xanthocytophaga agilis</name>
    <dbReference type="NCBI Taxonomy" id="3048010"/>
    <lineage>
        <taxon>Bacteria</taxon>
        <taxon>Pseudomonadati</taxon>
        <taxon>Bacteroidota</taxon>
        <taxon>Cytophagia</taxon>
        <taxon>Cytophagales</taxon>
        <taxon>Rhodocytophagaceae</taxon>
        <taxon>Xanthocytophaga</taxon>
    </lineage>
</organism>
<dbReference type="AlphaFoldDB" id="A0AAE3UEU4"/>
<dbReference type="GO" id="GO:0003677">
    <property type="term" value="F:DNA binding"/>
    <property type="evidence" value="ECO:0007669"/>
    <property type="project" value="UniProtKB-KW"/>
</dbReference>
<keyword evidence="1" id="KW-0238">DNA-binding</keyword>
<protein>
    <submittedName>
        <fullName evidence="4">Recombinase family protein</fullName>
    </submittedName>
</protein>
<dbReference type="Pfam" id="PF07508">
    <property type="entry name" value="Recombinase"/>
    <property type="match status" value="1"/>
</dbReference>
<dbReference type="SMART" id="SM00857">
    <property type="entry name" value="Resolvase"/>
    <property type="match status" value="1"/>
</dbReference>
<dbReference type="PANTHER" id="PTHR30461:SF2">
    <property type="entry name" value="SERINE RECOMBINASE PINE-RELATED"/>
    <property type="match status" value="1"/>
</dbReference>
<sequence>MKKQYIAYYRVSTQKQGQSGLGLEAQRQTVHSHCKNGTIVSEYTEVISGKGNGTIQLVSALTECKKIGATLVIAKLDRLSRNVGFINNLMEAGVRFQCCDMPEANELTINIFAALAQHERKLISERTKAALAAKKSLGFKLGKNNFKPDSVTKSILSRQTKNKDFYKKHRELANLYRNNGLTLQQIADKLNELDFHTINGKSFKPQTIKNLLSAGN</sequence>
<dbReference type="Proteomes" id="UP001232063">
    <property type="component" value="Unassembled WGS sequence"/>
</dbReference>